<feature type="region of interest" description="Disordered" evidence="1">
    <location>
        <begin position="561"/>
        <end position="589"/>
    </location>
</feature>
<feature type="compositionally biased region" description="Polar residues" evidence="1">
    <location>
        <begin position="622"/>
        <end position="633"/>
    </location>
</feature>
<feature type="region of interest" description="Disordered" evidence="1">
    <location>
        <begin position="622"/>
        <end position="687"/>
    </location>
</feature>
<gene>
    <name evidence="4" type="ORF">CSSPTR1EN2_LOCUS14344</name>
</gene>
<feature type="region of interest" description="Disordered" evidence="1">
    <location>
        <begin position="990"/>
        <end position="1058"/>
    </location>
</feature>
<feature type="domain" description="PAP/OAS1 substrate-binding-related" evidence="3">
    <location>
        <begin position="177"/>
        <end position="369"/>
    </location>
</feature>
<dbReference type="PANTHER" id="PTHR45979:SF30">
    <property type="entry name" value="NUCLEOTIDYLTRANSFERASE"/>
    <property type="match status" value="1"/>
</dbReference>
<dbReference type="SUPFAM" id="SSF81301">
    <property type="entry name" value="Nucleotidyltransferase"/>
    <property type="match status" value="1"/>
</dbReference>
<dbReference type="PANTHER" id="PTHR45979">
    <property type="entry name" value="PAP/OAS1 SUBSTRATE-BINDING DOMAIN SUPERFAMILY"/>
    <property type="match status" value="1"/>
</dbReference>
<feature type="compositionally biased region" description="Low complexity" evidence="1">
    <location>
        <begin position="1045"/>
        <end position="1058"/>
    </location>
</feature>
<name>A0ABP0UD30_9BRYO</name>
<evidence type="ECO:0000313" key="4">
    <source>
        <dbReference type="EMBL" id="CAK9219157.1"/>
    </source>
</evidence>
<dbReference type="SUPFAM" id="SSF81631">
    <property type="entry name" value="PAP/OAS1 substrate-binding domain"/>
    <property type="match status" value="1"/>
</dbReference>
<dbReference type="Gene3D" id="3.30.460.10">
    <property type="entry name" value="Beta Polymerase, domain 2"/>
    <property type="match status" value="1"/>
</dbReference>
<dbReference type="InterPro" id="IPR058920">
    <property type="entry name" value="PAP-OAS1-bd-rel"/>
</dbReference>
<dbReference type="Pfam" id="PF26180">
    <property type="entry name" value="PAP-OAS1"/>
    <property type="match status" value="1"/>
</dbReference>
<evidence type="ECO:0000259" key="2">
    <source>
        <dbReference type="Pfam" id="PF22600"/>
    </source>
</evidence>
<evidence type="ECO:0000259" key="3">
    <source>
        <dbReference type="Pfam" id="PF26180"/>
    </source>
</evidence>
<feature type="compositionally biased region" description="Basic and acidic residues" evidence="1">
    <location>
        <begin position="1018"/>
        <end position="1034"/>
    </location>
</feature>
<keyword evidence="5" id="KW-1185">Reference proteome</keyword>
<evidence type="ECO:0000313" key="5">
    <source>
        <dbReference type="Proteomes" id="UP001497512"/>
    </source>
</evidence>
<organism evidence="4 5">
    <name type="scientific">Sphagnum troendelagicum</name>
    <dbReference type="NCBI Taxonomy" id="128251"/>
    <lineage>
        <taxon>Eukaryota</taxon>
        <taxon>Viridiplantae</taxon>
        <taxon>Streptophyta</taxon>
        <taxon>Embryophyta</taxon>
        <taxon>Bryophyta</taxon>
        <taxon>Sphagnophytina</taxon>
        <taxon>Sphagnopsida</taxon>
        <taxon>Sphagnales</taxon>
        <taxon>Sphagnaceae</taxon>
        <taxon>Sphagnum</taxon>
    </lineage>
</organism>
<dbReference type="EMBL" id="OZ019895">
    <property type="protein sequence ID" value="CAK9219157.1"/>
    <property type="molecule type" value="Genomic_DNA"/>
</dbReference>
<dbReference type="Proteomes" id="UP001497512">
    <property type="component" value="Chromosome 3"/>
</dbReference>
<sequence>MGDPERWPQASSLTPEGVSLFSAAFSASVAKGNDWWAKAEEWAAELITCIQPTWSSEKRRQSVVDYVQFLIRRGIDCQVVTFGSVPLKTYLPDGDIDLTAFSLNHVQKDTWAEDVHRILEKAEQNSDSEFRVKEVQLIHAEVKIVKCLVENIVVDISFNQIGGLCTLCFLEEVDRLVGQDHLFKRSVILIKAWCYYESRILGAHHGLISTYALETLVLYIFHVFHSSLRGPLQVLYMFLEFFSNFDWDRYCLSLWGPVPLASVPVVAAEPPRIDGGELLLTKAFLDACSETYGIVPIGQDAKSNMFHMKFLNIIDPLRIANNLGRSVSKGNFCRIRSAFGFGARKLARIVNTSKGKVAEELNTIFDCTLTRHGGHQRPDASDPTHKLPLAPTSGVGIFSSENKSAEWSTLGSKEILHPPSVGETFDPGICRPDFHTFSQPMPADTVGMQSMRAPKAILNHVTGYQGTDTITAFSSSAGESQSAEGNCRECGEGLTNGGNSNGNVGVIKREISRCMSCYASGQATLVKSRNGQDPSLEAVINHCGNLFGTPVDIAAESSQQIMPSGKSGSGYLVDNSSSQNGSPGVRTEKESCIRIAAQSTHGLAPPSLSGFPAVQANITEQQQYPQCDWQSASEESHQHEDMPSTTSQTASLPDNDRHGQERRTYQQGLEADQLKVDSGVRGSEDHHSGAEYTVLQRNASKHGKGKHGSGRFQVDFKNGSEQEVIGGNEQVHVSNSNCSNVQMQMDAYTSTMLQDVCHKQAYPASSSLVHPNQVSNARSRLLASDFGRHLQDLANGLWCQRPPIPSTTFLPAPRIALSTKDLHINGLWKGQGQPRHNMSTQMGFGPLHQVPFTMVQSQGQMAAASYQQLPISFSSVEVSARPRGTGTYLPILNGYYGQKDRTNSTGHHEGTTQSPRSSYRGGTYPLPYSSNRETLTGHHVPPVVSVYEANESKMSFQPDSLEFGSFGPGINSAKLVDGGLEKLSHECTLPHDPVDIPGSPCSSDLSPRSELQQFTSHPQRDREVQQTYQMKEEDFPPLSFCQQQASSTAVSNGGSSSS</sequence>
<feature type="compositionally biased region" description="Polar residues" evidence="1">
    <location>
        <begin position="1000"/>
        <end position="1017"/>
    </location>
</feature>
<dbReference type="InterPro" id="IPR058921">
    <property type="entry name" value="PAP/OAS1-rel"/>
</dbReference>
<dbReference type="Gene3D" id="1.10.1410.10">
    <property type="match status" value="1"/>
</dbReference>
<proteinExistence type="predicted"/>
<reference evidence="4" key="1">
    <citation type="submission" date="2024-02" db="EMBL/GenBank/DDBJ databases">
        <authorList>
            <consortium name="ELIXIR-Norway"/>
            <consortium name="Elixir Norway"/>
        </authorList>
    </citation>
    <scope>NUCLEOTIDE SEQUENCE</scope>
</reference>
<evidence type="ECO:0008006" key="6">
    <source>
        <dbReference type="Google" id="ProtNLM"/>
    </source>
</evidence>
<feature type="compositionally biased region" description="Basic and acidic residues" evidence="1">
    <location>
        <begin position="899"/>
        <end position="910"/>
    </location>
</feature>
<feature type="domain" description="Poly(A) RNA polymerase mitochondrial-like central palm" evidence="2">
    <location>
        <begin position="46"/>
        <end position="164"/>
    </location>
</feature>
<dbReference type="CDD" id="cd05402">
    <property type="entry name" value="NT_PAP_TUTase"/>
    <property type="match status" value="1"/>
</dbReference>
<protein>
    <recommendedName>
        <fullName evidence="6">Polymerase nucleotidyl transferase domain-containing protein</fullName>
    </recommendedName>
</protein>
<dbReference type="Pfam" id="PF22600">
    <property type="entry name" value="MTPAP-like_central"/>
    <property type="match status" value="1"/>
</dbReference>
<evidence type="ECO:0000256" key="1">
    <source>
        <dbReference type="SAM" id="MobiDB-lite"/>
    </source>
</evidence>
<feature type="compositionally biased region" description="Polar residues" evidence="1">
    <location>
        <begin position="643"/>
        <end position="652"/>
    </location>
</feature>
<dbReference type="InterPro" id="IPR054708">
    <property type="entry name" value="MTPAP-like_central"/>
</dbReference>
<feature type="compositionally biased region" description="Basic and acidic residues" evidence="1">
    <location>
        <begin position="654"/>
        <end position="664"/>
    </location>
</feature>
<accession>A0ABP0UD30</accession>
<feature type="region of interest" description="Disordered" evidence="1">
    <location>
        <begin position="899"/>
        <end position="937"/>
    </location>
</feature>
<dbReference type="InterPro" id="IPR043519">
    <property type="entry name" value="NT_sf"/>
</dbReference>